<dbReference type="GO" id="GO:0009231">
    <property type="term" value="P:riboflavin biosynthetic process"/>
    <property type="evidence" value="ECO:0007669"/>
    <property type="project" value="InterPro"/>
</dbReference>
<accession>A0A401ZKE7</accession>
<gene>
    <name evidence="2" type="ORF">KDAU_46550</name>
</gene>
<name>A0A401ZKE7_9CHLR</name>
<keyword evidence="3" id="KW-1185">Reference proteome</keyword>
<organism evidence="2 3">
    <name type="scientific">Dictyobacter aurantiacus</name>
    <dbReference type="NCBI Taxonomy" id="1936993"/>
    <lineage>
        <taxon>Bacteria</taxon>
        <taxon>Bacillati</taxon>
        <taxon>Chloroflexota</taxon>
        <taxon>Ktedonobacteria</taxon>
        <taxon>Ktedonobacterales</taxon>
        <taxon>Dictyobacteraceae</taxon>
        <taxon>Dictyobacter</taxon>
    </lineage>
</organism>
<comment type="caution">
    <text evidence="2">The sequence shown here is derived from an EMBL/GenBank/DDBJ whole genome shotgun (WGS) entry which is preliminary data.</text>
</comment>
<protein>
    <submittedName>
        <fullName evidence="2">Riboflavin biosynthesis protein RibD</fullName>
    </submittedName>
</protein>
<dbReference type="InterPro" id="IPR002734">
    <property type="entry name" value="RibDG_C"/>
</dbReference>
<evidence type="ECO:0000313" key="3">
    <source>
        <dbReference type="Proteomes" id="UP000287224"/>
    </source>
</evidence>
<dbReference type="Gene3D" id="3.40.430.10">
    <property type="entry name" value="Dihydrofolate Reductase, subunit A"/>
    <property type="match status" value="1"/>
</dbReference>
<sequence>MHIKVNGKGYHIMRKIIEYTLVSVDGVFAGAATAGFAEYRDDAYMQDGLSQALACDILLMGRTTYEDFAKIWTRRTDPWAERINAMPKYVFSSTLEQAAWNNTTIVRGDVVAEVTRLKQQEGRDLLLYGHGLLAETLLKHHLVDVLDLSIYPFVAGQGRPFFREGENTALRFVAAKSFSNGIVKITYEPRS</sequence>
<feature type="domain" description="Bacterial bifunctional deaminase-reductase C-terminal" evidence="1">
    <location>
        <begin position="15"/>
        <end position="183"/>
    </location>
</feature>
<dbReference type="PANTHER" id="PTHR38011">
    <property type="entry name" value="DIHYDROFOLATE REDUCTASE FAMILY PROTEIN (AFU_ORTHOLOGUE AFUA_8G06820)"/>
    <property type="match status" value="1"/>
</dbReference>
<dbReference type="InterPro" id="IPR024072">
    <property type="entry name" value="DHFR-like_dom_sf"/>
</dbReference>
<evidence type="ECO:0000313" key="2">
    <source>
        <dbReference type="EMBL" id="GCE07326.1"/>
    </source>
</evidence>
<dbReference type="Proteomes" id="UP000287224">
    <property type="component" value="Unassembled WGS sequence"/>
</dbReference>
<dbReference type="EMBL" id="BIFQ01000001">
    <property type="protein sequence ID" value="GCE07326.1"/>
    <property type="molecule type" value="Genomic_DNA"/>
</dbReference>
<dbReference type="AlphaFoldDB" id="A0A401ZKE7"/>
<dbReference type="GO" id="GO:0008703">
    <property type="term" value="F:5-amino-6-(5-phosphoribosylamino)uracil reductase activity"/>
    <property type="evidence" value="ECO:0007669"/>
    <property type="project" value="InterPro"/>
</dbReference>
<dbReference type="Pfam" id="PF01872">
    <property type="entry name" value="RibD_C"/>
    <property type="match status" value="1"/>
</dbReference>
<evidence type="ECO:0000259" key="1">
    <source>
        <dbReference type="Pfam" id="PF01872"/>
    </source>
</evidence>
<dbReference type="SUPFAM" id="SSF53597">
    <property type="entry name" value="Dihydrofolate reductase-like"/>
    <property type="match status" value="1"/>
</dbReference>
<dbReference type="InterPro" id="IPR050765">
    <property type="entry name" value="Riboflavin_Biosynth_HTPR"/>
</dbReference>
<proteinExistence type="predicted"/>
<dbReference type="PANTHER" id="PTHR38011:SF11">
    <property type="entry name" value="2,5-DIAMINO-6-RIBOSYLAMINO-4(3H)-PYRIMIDINONE 5'-PHOSPHATE REDUCTASE"/>
    <property type="match status" value="1"/>
</dbReference>
<reference evidence="3" key="1">
    <citation type="submission" date="2018-12" db="EMBL/GenBank/DDBJ databases">
        <title>Tengunoibacter tsumagoiensis gen. nov., sp. nov., Dictyobacter kobayashii sp. nov., D. alpinus sp. nov., and D. joshuensis sp. nov. and description of Dictyobacteraceae fam. nov. within the order Ktedonobacterales isolated from Tengu-no-mugimeshi.</title>
        <authorList>
            <person name="Wang C.M."/>
            <person name="Zheng Y."/>
            <person name="Sakai Y."/>
            <person name="Toyoda A."/>
            <person name="Minakuchi Y."/>
            <person name="Abe K."/>
            <person name="Yokota A."/>
            <person name="Yabe S."/>
        </authorList>
    </citation>
    <scope>NUCLEOTIDE SEQUENCE [LARGE SCALE GENOMIC DNA]</scope>
    <source>
        <strain evidence="3">S-27</strain>
    </source>
</reference>